<gene>
    <name evidence="2" type="ORF">EDB81DRAFT_901788</name>
</gene>
<comment type="caution">
    <text evidence="2">The sequence shown here is derived from an EMBL/GenBank/DDBJ whole genome shotgun (WGS) entry which is preliminary data.</text>
</comment>
<feature type="compositionally biased region" description="Polar residues" evidence="1">
    <location>
        <begin position="17"/>
        <end position="33"/>
    </location>
</feature>
<reference evidence="2" key="1">
    <citation type="journal article" date="2021" name="Nat. Commun.">
        <title>Genetic determinants of endophytism in the Arabidopsis root mycobiome.</title>
        <authorList>
            <person name="Mesny F."/>
            <person name="Miyauchi S."/>
            <person name="Thiergart T."/>
            <person name="Pickel B."/>
            <person name="Atanasova L."/>
            <person name="Karlsson M."/>
            <person name="Huettel B."/>
            <person name="Barry K.W."/>
            <person name="Haridas S."/>
            <person name="Chen C."/>
            <person name="Bauer D."/>
            <person name="Andreopoulos W."/>
            <person name="Pangilinan J."/>
            <person name="LaButti K."/>
            <person name="Riley R."/>
            <person name="Lipzen A."/>
            <person name="Clum A."/>
            <person name="Drula E."/>
            <person name="Henrissat B."/>
            <person name="Kohler A."/>
            <person name="Grigoriev I.V."/>
            <person name="Martin F.M."/>
            <person name="Hacquard S."/>
        </authorList>
    </citation>
    <scope>NUCLEOTIDE SEQUENCE</scope>
    <source>
        <strain evidence="2">MPI-CAGE-AT-0147</strain>
    </source>
</reference>
<dbReference type="Gene3D" id="3.80.10.10">
    <property type="entry name" value="Ribonuclease Inhibitor"/>
    <property type="match status" value="1"/>
</dbReference>
<protein>
    <recommendedName>
        <fullName evidence="4">F-box domain-containing protein</fullName>
    </recommendedName>
</protein>
<evidence type="ECO:0000256" key="1">
    <source>
        <dbReference type="SAM" id="MobiDB-lite"/>
    </source>
</evidence>
<name>A0A9P9IXZ9_9HYPO</name>
<dbReference type="InterPro" id="IPR032675">
    <property type="entry name" value="LRR_dom_sf"/>
</dbReference>
<evidence type="ECO:0008006" key="4">
    <source>
        <dbReference type="Google" id="ProtNLM"/>
    </source>
</evidence>
<accession>A0A9P9IXZ9</accession>
<dbReference type="EMBL" id="JAGMUV010000012">
    <property type="protein sequence ID" value="KAH7137897.1"/>
    <property type="molecule type" value="Genomic_DNA"/>
</dbReference>
<sequence length="465" mass="51181">MSKDGPRTTLGVENPQHRTTTSVSRPRETNAPSLTTLPLEILSSVARSLCSLEEELSDQGVPDEVEADRRSLSSLSKTCKLFRRIAQPLVFSILSTESNRFVGLVRALVGRPDLAANVKAMYINGWGICYSNRSGREPWQITPEDALILNTALDQYTVLGDNQNPLRISAIGALADPNSVDDRELVGALAALAILQCHNVEELVIRTEHWDMPSVLQPVALNSLVSLEVSEADSDLGVTIGSGVAWMLAAAPALRRVGGQAVTNVVPELFHDNLRVLDLRISGLCRNSFDAIAKGFPKLEKLVYSNGSSDLTWRQEVSPQYAMRAMRQRRDTLKHLSLSWERADPSSWTQDGLLQSVACMTALEEISISSAGLSINKNVADLDGSFFIKFLPPNIQEITIRETNAPWNIAPLAQIAPSHLLSLKRVQIVLSWRSTTPEREAGLKALFGTRGIELKFVRFGKYPFM</sequence>
<proteinExistence type="predicted"/>
<evidence type="ECO:0000313" key="3">
    <source>
        <dbReference type="Proteomes" id="UP000738349"/>
    </source>
</evidence>
<organism evidence="2 3">
    <name type="scientific">Dactylonectria macrodidyma</name>
    <dbReference type="NCBI Taxonomy" id="307937"/>
    <lineage>
        <taxon>Eukaryota</taxon>
        <taxon>Fungi</taxon>
        <taxon>Dikarya</taxon>
        <taxon>Ascomycota</taxon>
        <taxon>Pezizomycotina</taxon>
        <taxon>Sordariomycetes</taxon>
        <taxon>Hypocreomycetidae</taxon>
        <taxon>Hypocreales</taxon>
        <taxon>Nectriaceae</taxon>
        <taxon>Dactylonectria</taxon>
    </lineage>
</organism>
<dbReference type="Proteomes" id="UP000738349">
    <property type="component" value="Unassembled WGS sequence"/>
</dbReference>
<feature type="region of interest" description="Disordered" evidence="1">
    <location>
        <begin position="1"/>
        <end position="33"/>
    </location>
</feature>
<dbReference type="AlphaFoldDB" id="A0A9P9IXZ9"/>
<evidence type="ECO:0000313" key="2">
    <source>
        <dbReference type="EMBL" id="KAH7137897.1"/>
    </source>
</evidence>
<dbReference type="OrthoDB" id="4757858at2759"/>
<keyword evidence="3" id="KW-1185">Reference proteome</keyword>